<dbReference type="AlphaFoldDB" id="A0A1L9P743"/>
<name>A0A1L9P743_ASPVE</name>
<feature type="compositionally biased region" description="Acidic residues" evidence="1">
    <location>
        <begin position="209"/>
        <end position="218"/>
    </location>
</feature>
<proteinExistence type="predicted"/>
<dbReference type="GO" id="GO:0005634">
    <property type="term" value="C:nucleus"/>
    <property type="evidence" value="ECO:0007669"/>
    <property type="project" value="TreeGrafter"/>
</dbReference>
<gene>
    <name evidence="3" type="ORF">ASPVEDRAFT_24310</name>
</gene>
<accession>A0A1L9P743</accession>
<evidence type="ECO:0000313" key="4">
    <source>
        <dbReference type="Proteomes" id="UP000184073"/>
    </source>
</evidence>
<evidence type="ECO:0000259" key="2">
    <source>
        <dbReference type="Pfam" id="PF13926"/>
    </source>
</evidence>
<protein>
    <recommendedName>
        <fullName evidence="2">DUF4211 domain-containing protein</fullName>
    </recommendedName>
</protein>
<dbReference type="STRING" id="1036611.A0A1L9P743"/>
<keyword evidence="4" id="KW-1185">Reference proteome</keyword>
<feature type="compositionally biased region" description="Polar residues" evidence="1">
    <location>
        <begin position="221"/>
        <end position="233"/>
    </location>
</feature>
<dbReference type="RefSeq" id="XP_040663110.1">
    <property type="nucleotide sequence ID" value="XM_040809658.1"/>
</dbReference>
<feature type="compositionally biased region" description="Basic and acidic residues" evidence="1">
    <location>
        <begin position="138"/>
        <end position="150"/>
    </location>
</feature>
<feature type="compositionally biased region" description="Polar residues" evidence="1">
    <location>
        <begin position="289"/>
        <end position="307"/>
    </location>
</feature>
<dbReference type="VEuPathDB" id="FungiDB:ASPVEDRAFT_24310"/>
<dbReference type="Proteomes" id="UP000184073">
    <property type="component" value="Unassembled WGS sequence"/>
</dbReference>
<dbReference type="PANTHER" id="PTHR14689">
    <property type="entry name" value="PHORBOL-ESTER_DAG-TYPE DOMAIN-CONTAINING PROTEIN"/>
    <property type="match status" value="1"/>
</dbReference>
<feature type="compositionally biased region" description="Polar residues" evidence="1">
    <location>
        <begin position="24"/>
        <end position="36"/>
    </location>
</feature>
<feature type="compositionally biased region" description="Basic and acidic residues" evidence="1">
    <location>
        <begin position="197"/>
        <end position="208"/>
    </location>
</feature>
<feature type="compositionally biased region" description="Acidic residues" evidence="1">
    <location>
        <begin position="457"/>
        <end position="472"/>
    </location>
</feature>
<dbReference type="GeneID" id="63725169"/>
<feature type="region of interest" description="Disordered" evidence="1">
    <location>
        <begin position="454"/>
        <end position="484"/>
    </location>
</feature>
<feature type="compositionally biased region" description="Basic residues" evidence="1">
    <location>
        <begin position="123"/>
        <end position="137"/>
    </location>
</feature>
<dbReference type="OrthoDB" id="21499at2759"/>
<reference evidence="4" key="1">
    <citation type="journal article" date="2017" name="Genome Biol.">
        <title>Comparative genomics reveals high biological diversity and specific adaptations in the industrially and medically important fungal genus Aspergillus.</title>
        <authorList>
            <person name="de Vries R.P."/>
            <person name="Riley R."/>
            <person name="Wiebenga A."/>
            <person name="Aguilar-Osorio G."/>
            <person name="Amillis S."/>
            <person name="Uchima C.A."/>
            <person name="Anderluh G."/>
            <person name="Asadollahi M."/>
            <person name="Askin M."/>
            <person name="Barry K."/>
            <person name="Battaglia E."/>
            <person name="Bayram O."/>
            <person name="Benocci T."/>
            <person name="Braus-Stromeyer S.A."/>
            <person name="Caldana C."/>
            <person name="Canovas D."/>
            <person name="Cerqueira G.C."/>
            <person name="Chen F."/>
            <person name="Chen W."/>
            <person name="Choi C."/>
            <person name="Clum A."/>
            <person name="Dos Santos R.A."/>
            <person name="Damasio A.R."/>
            <person name="Diallinas G."/>
            <person name="Emri T."/>
            <person name="Fekete E."/>
            <person name="Flipphi M."/>
            <person name="Freyberg S."/>
            <person name="Gallo A."/>
            <person name="Gournas C."/>
            <person name="Habgood R."/>
            <person name="Hainaut M."/>
            <person name="Harispe M.L."/>
            <person name="Henrissat B."/>
            <person name="Hilden K.S."/>
            <person name="Hope R."/>
            <person name="Hossain A."/>
            <person name="Karabika E."/>
            <person name="Karaffa L."/>
            <person name="Karanyi Z."/>
            <person name="Krasevec N."/>
            <person name="Kuo A."/>
            <person name="Kusch H."/>
            <person name="LaButti K."/>
            <person name="Lagendijk E.L."/>
            <person name="Lapidus A."/>
            <person name="Levasseur A."/>
            <person name="Lindquist E."/>
            <person name="Lipzen A."/>
            <person name="Logrieco A.F."/>
            <person name="MacCabe A."/>
            <person name="Maekelae M.R."/>
            <person name="Malavazi I."/>
            <person name="Melin P."/>
            <person name="Meyer V."/>
            <person name="Mielnichuk N."/>
            <person name="Miskei M."/>
            <person name="Molnar A.P."/>
            <person name="Mule G."/>
            <person name="Ngan C.Y."/>
            <person name="Orejas M."/>
            <person name="Orosz E."/>
            <person name="Ouedraogo J.P."/>
            <person name="Overkamp K.M."/>
            <person name="Park H.-S."/>
            <person name="Perrone G."/>
            <person name="Piumi F."/>
            <person name="Punt P.J."/>
            <person name="Ram A.F."/>
            <person name="Ramon A."/>
            <person name="Rauscher S."/>
            <person name="Record E."/>
            <person name="Riano-Pachon D.M."/>
            <person name="Robert V."/>
            <person name="Roehrig J."/>
            <person name="Ruller R."/>
            <person name="Salamov A."/>
            <person name="Salih N.S."/>
            <person name="Samson R.A."/>
            <person name="Sandor E."/>
            <person name="Sanguinetti M."/>
            <person name="Schuetze T."/>
            <person name="Sepcic K."/>
            <person name="Shelest E."/>
            <person name="Sherlock G."/>
            <person name="Sophianopoulou V."/>
            <person name="Squina F.M."/>
            <person name="Sun H."/>
            <person name="Susca A."/>
            <person name="Todd R.B."/>
            <person name="Tsang A."/>
            <person name="Unkles S.E."/>
            <person name="van de Wiele N."/>
            <person name="van Rossen-Uffink D."/>
            <person name="Oliveira J.V."/>
            <person name="Vesth T.C."/>
            <person name="Visser J."/>
            <person name="Yu J.-H."/>
            <person name="Zhou M."/>
            <person name="Andersen M.R."/>
            <person name="Archer D.B."/>
            <person name="Baker S.E."/>
            <person name="Benoit I."/>
            <person name="Brakhage A.A."/>
            <person name="Braus G.H."/>
            <person name="Fischer R."/>
            <person name="Frisvad J.C."/>
            <person name="Goldman G.H."/>
            <person name="Houbraken J."/>
            <person name="Oakley B."/>
            <person name="Pocsi I."/>
            <person name="Scazzocchio C."/>
            <person name="Seiboth B."/>
            <person name="vanKuyk P.A."/>
            <person name="Wortman J."/>
            <person name="Dyer P.S."/>
            <person name="Grigoriev I.V."/>
        </authorList>
    </citation>
    <scope>NUCLEOTIDE SEQUENCE [LARGE SCALE GENOMIC DNA]</scope>
    <source>
        <strain evidence="4">CBS 583.65</strain>
    </source>
</reference>
<evidence type="ECO:0000313" key="3">
    <source>
        <dbReference type="EMBL" id="OJI97347.1"/>
    </source>
</evidence>
<feature type="compositionally biased region" description="Basic residues" evidence="1">
    <location>
        <begin position="1"/>
        <end position="14"/>
    </location>
</feature>
<sequence>MPRTYGKSKGRAKQTRLSFVPTEFPNSQNEEANRNANVRYAHPSLSTLRSPRKAREKSSTPTPVNLEPSPEETLQSTNDQSSQRRSRRKGKKASQMSVSQNATPPSPPPATQDSDSDLEIVHSARKNTRAGNTKRKRVDSSESEGPHISDESDADEVVARPRRKLRRGGAPQPIVVDDDSEEQEVRPGASYSPDIPHTPRRDSAQDRIDLDEDLEDLQDSVVKTSRTRGNVANSARAQRQRHLEALRRRRAGKKEEEDGEDQLSPQPEASGPEQSEGEDEEEAPVRQPQFGSWANDSESSDVESTIGANEDLDRYEDDFVLDDEDEKLGAPSGLEDMPIEFSRHAYKQLKDYFQDAVEWMVQNQLNPAFPRSDPVYRVAFDKLELEVRGRAGSQLISSVWNTGFRRALLARPQMETTTYPTDFNHPCDACNRTGHPASFDVKLTGKSYALETLEPLADADSDEEQSESEENDDRERDREGYTLPDEDTHFYLGRHCMKNAEMAHTLTHWRFHLNEWVVEHLRITGYMSDKKILKRSHYSQKKKNKHAGKAVKKMIDSGEVKKLWRDFHINLRTARESNA</sequence>
<feature type="region of interest" description="Disordered" evidence="1">
    <location>
        <begin position="1"/>
        <end position="313"/>
    </location>
</feature>
<feature type="domain" description="DUF4211" evidence="2">
    <location>
        <begin position="318"/>
        <end position="453"/>
    </location>
</feature>
<dbReference type="PANTHER" id="PTHR14689:SF0">
    <property type="entry name" value="COILED-COIL DOMAIN-CONTAINING PROTEIN 82"/>
    <property type="match status" value="1"/>
</dbReference>
<organism evidence="3 4">
    <name type="scientific">Aspergillus versicolor CBS 583.65</name>
    <dbReference type="NCBI Taxonomy" id="1036611"/>
    <lineage>
        <taxon>Eukaryota</taxon>
        <taxon>Fungi</taxon>
        <taxon>Dikarya</taxon>
        <taxon>Ascomycota</taxon>
        <taxon>Pezizomycotina</taxon>
        <taxon>Eurotiomycetes</taxon>
        <taxon>Eurotiomycetidae</taxon>
        <taxon>Eurotiales</taxon>
        <taxon>Aspergillaceae</taxon>
        <taxon>Aspergillus</taxon>
        <taxon>Aspergillus subgen. Nidulantes</taxon>
    </lineage>
</organism>
<dbReference type="Pfam" id="PF13926">
    <property type="entry name" value="DUF4211"/>
    <property type="match status" value="1"/>
</dbReference>
<evidence type="ECO:0000256" key="1">
    <source>
        <dbReference type="SAM" id="MobiDB-lite"/>
    </source>
</evidence>
<dbReference type="InterPro" id="IPR025451">
    <property type="entry name" value="DUF4211"/>
</dbReference>
<dbReference type="EMBL" id="KV878125">
    <property type="protein sequence ID" value="OJI97347.1"/>
    <property type="molecule type" value="Genomic_DNA"/>
</dbReference>